<dbReference type="AlphaFoldDB" id="A0A061J0C1"/>
<dbReference type="OrthoDB" id="244107at2759"/>
<dbReference type="Pfam" id="PF23411">
    <property type="entry name" value="Beta-prop_Vps41"/>
    <property type="match status" value="1"/>
</dbReference>
<sequence>MVVAAFNRFIVIGTNRGVVALVEMSGVVVRTLNKHVDPISDVSCDTVEEHVGSSDKSGVVTVQNLYDEQCFYRRQFDVSIHSMALHPRYSRNENRPIVVGGGDKVMLITKARILGHRKSTVLQEQCGKVYVVRWCGPDLIAWANDRGVQLYSYTGRAMVRFVARPSDSSRLEVLPLLTCLGSPSHPHLGMGRLGSGAARLRAADGGTVEVGDRIYVADTSSGSHAGNAAKHSDGAVSRMRYRSVWPRPIPCACVHSRAGRVYERARGTYCGTCHVC</sequence>
<dbReference type="VEuPathDB" id="TriTrypDB:TRSC58_03903"/>
<dbReference type="Gene3D" id="2.130.10.10">
    <property type="entry name" value="YVTN repeat-like/Quinoprotein amine dehydrogenase"/>
    <property type="match status" value="1"/>
</dbReference>
<dbReference type="Proteomes" id="UP000031737">
    <property type="component" value="Unassembled WGS sequence"/>
</dbReference>
<evidence type="ECO:0000313" key="3">
    <source>
        <dbReference type="Proteomes" id="UP000031737"/>
    </source>
</evidence>
<name>A0A061J0C1_TRYRA</name>
<dbReference type="InterPro" id="IPR057780">
    <property type="entry name" value="Beta-prop_Vps41"/>
</dbReference>
<gene>
    <name evidence="2" type="ORF">TRSC58_03903</name>
</gene>
<evidence type="ECO:0000313" key="2">
    <source>
        <dbReference type="EMBL" id="ESL08394.1"/>
    </source>
</evidence>
<protein>
    <recommendedName>
        <fullName evidence="1">Vps41 beta-propeller domain-containing protein</fullName>
    </recommendedName>
</protein>
<proteinExistence type="predicted"/>
<keyword evidence="3" id="KW-1185">Reference proteome</keyword>
<organism evidence="2 3">
    <name type="scientific">Trypanosoma rangeli SC58</name>
    <dbReference type="NCBI Taxonomy" id="429131"/>
    <lineage>
        <taxon>Eukaryota</taxon>
        <taxon>Discoba</taxon>
        <taxon>Euglenozoa</taxon>
        <taxon>Kinetoplastea</taxon>
        <taxon>Metakinetoplastina</taxon>
        <taxon>Trypanosomatida</taxon>
        <taxon>Trypanosomatidae</taxon>
        <taxon>Trypanosoma</taxon>
        <taxon>Herpetosoma</taxon>
    </lineage>
</organism>
<comment type="caution">
    <text evidence="2">The sequence shown here is derived from an EMBL/GenBank/DDBJ whole genome shotgun (WGS) entry which is preliminary data.</text>
</comment>
<feature type="domain" description="Vps41 beta-propeller" evidence="1">
    <location>
        <begin position="6"/>
        <end position="174"/>
    </location>
</feature>
<dbReference type="SUPFAM" id="SSF50978">
    <property type="entry name" value="WD40 repeat-like"/>
    <property type="match status" value="1"/>
</dbReference>
<dbReference type="InterPro" id="IPR015943">
    <property type="entry name" value="WD40/YVTN_repeat-like_dom_sf"/>
</dbReference>
<reference evidence="2 3" key="1">
    <citation type="submission" date="2013-07" db="EMBL/GenBank/DDBJ databases">
        <authorList>
            <person name="Stoco P.H."/>
            <person name="Wagner G."/>
            <person name="Gerber A."/>
            <person name="Zaha A."/>
            <person name="Thompson C."/>
            <person name="Bartholomeu D.C."/>
            <person name="Luckemeyer D.D."/>
            <person name="Bahia D."/>
            <person name="Loreto E."/>
            <person name="Prestes E.B."/>
            <person name="Lima F.M."/>
            <person name="Rodrigues-Luiz G."/>
            <person name="Vallejo G.A."/>
            <person name="Filho J.F."/>
            <person name="Monteiro K.M."/>
            <person name="Tyler K.M."/>
            <person name="de Almeida L.G."/>
            <person name="Ortiz M.F."/>
            <person name="Siervo M.A."/>
            <person name="de Moraes M.H."/>
            <person name="Cunha O.L."/>
            <person name="Mendonca-Neto R."/>
            <person name="Silva R."/>
            <person name="Teixeira S.M."/>
            <person name="Murta S.M."/>
            <person name="Sincero T.C."/>
            <person name="Mendes T.A."/>
            <person name="Urmenyi T.P."/>
            <person name="Silva V.G."/>
            <person name="da Rocha W.D."/>
            <person name="Andersson B."/>
            <person name="Romanha A.J."/>
            <person name="Steindel M."/>
            <person name="de Vasconcelos A.T."/>
            <person name="Grisard E.C."/>
        </authorList>
    </citation>
    <scope>NUCLEOTIDE SEQUENCE [LARGE SCALE GENOMIC DNA]</scope>
    <source>
        <strain evidence="2 3">SC58</strain>
    </source>
</reference>
<evidence type="ECO:0000259" key="1">
    <source>
        <dbReference type="Pfam" id="PF23411"/>
    </source>
</evidence>
<dbReference type="InterPro" id="IPR036322">
    <property type="entry name" value="WD40_repeat_dom_sf"/>
</dbReference>
<dbReference type="EMBL" id="AUPL01003903">
    <property type="protein sequence ID" value="ESL08394.1"/>
    <property type="molecule type" value="Genomic_DNA"/>
</dbReference>
<accession>A0A061J0C1</accession>